<dbReference type="PANTHER" id="PTHR46481:SF10">
    <property type="entry name" value="ZINC FINGER BED DOMAIN-CONTAINING PROTEIN 39"/>
    <property type="match status" value="1"/>
</dbReference>
<evidence type="ECO:0000256" key="5">
    <source>
        <dbReference type="ARBA" id="ARBA00023242"/>
    </source>
</evidence>
<keyword evidence="5" id="KW-0539">Nucleus</keyword>
<dbReference type="GO" id="GO:0008270">
    <property type="term" value="F:zinc ion binding"/>
    <property type="evidence" value="ECO:0007669"/>
    <property type="project" value="UniProtKB-KW"/>
</dbReference>
<dbReference type="OrthoDB" id="1607513at2759"/>
<proteinExistence type="predicted"/>
<dbReference type="GO" id="GO:0005634">
    <property type="term" value="C:nucleus"/>
    <property type="evidence" value="ECO:0007669"/>
    <property type="project" value="UniProtKB-SubCell"/>
</dbReference>
<keyword evidence="3" id="KW-0863">Zinc-finger</keyword>
<evidence type="ECO:0000256" key="3">
    <source>
        <dbReference type="ARBA" id="ARBA00022771"/>
    </source>
</evidence>
<evidence type="ECO:0000256" key="4">
    <source>
        <dbReference type="ARBA" id="ARBA00022833"/>
    </source>
</evidence>
<comment type="subcellular location">
    <subcellularLocation>
        <location evidence="1">Nucleus</location>
    </subcellularLocation>
</comment>
<evidence type="ECO:0000313" key="8">
    <source>
        <dbReference type="Proteomes" id="UP000580250"/>
    </source>
</evidence>
<sequence>MAEEIRLKITQRIGNDKYALTSDGWSQVTKSPALLSITVHHLNSSFERDDFVFDVVPMDSHTGEDICASIEKSLKDNGLNKEFIPEMAKIAQMLHCIPATSICSERLFSKAGLIYANTLRNRLSGKTVRQILVVKANLDKVLLAPSNNIESDSESEDNDNED</sequence>
<protein>
    <recommendedName>
        <fullName evidence="6">HAT C-terminal dimerisation domain-containing protein</fullName>
    </recommendedName>
</protein>
<evidence type="ECO:0000259" key="6">
    <source>
        <dbReference type="Pfam" id="PF05699"/>
    </source>
</evidence>
<accession>A0A6V7XQ91</accession>
<gene>
    <name evidence="7" type="ORF">MENT_LOCUS55010</name>
</gene>
<name>A0A6V7XQ91_MELEN</name>
<dbReference type="SUPFAM" id="SSF53098">
    <property type="entry name" value="Ribonuclease H-like"/>
    <property type="match status" value="1"/>
</dbReference>
<dbReference type="InterPro" id="IPR008906">
    <property type="entry name" value="HATC_C_dom"/>
</dbReference>
<dbReference type="PANTHER" id="PTHR46481">
    <property type="entry name" value="ZINC FINGER BED DOMAIN-CONTAINING PROTEIN 4"/>
    <property type="match status" value="1"/>
</dbReference>
<keyword evidence="4" id="KW-0862">Zinc</keyword>
<evidence type="ECO:0000256" key="1">
    <source>
        <dbReference type="ARBA" id="ARBA00004123"/>
    </source>
</evidence>
<feature type="domain" description="HAT C-terminal dimerisation" evidence="6">
    <location>
        <begin position="79"/>
        <end position="138"/>
    </location>
</feature>
<dbReference type="GO" id="GO:0046983">
    <property type="term" value="F:protein dimerization activity"/>
    <property type="evidence" value="ECO:0007669"/>
    <property type="project" value="InterPro"/>
</dbReference>
<reference evidence="7 8" key="1">
    <citation type="submission" date="2020-08" db="EMBL/GenBank/DDBJ databases">
        <authorList>
            <person name="Koutsovoulos G."/>
            <person name="Danchin GJ E."/>
        </authorList>
    </citation>
    <scope>NUCLEOTIDE SEQUENCE [LARGE SCALE GENOMIC DNA]</scope>
</reference>
<evidence type="ECO:0000313" key="7">
    <source>
        <dbReference type="EMBL" id="CAD2201461.1"/>
    </source>
</evidence>
<dbReference type="InterPro" id="IPR052035">
    <property type="entry name" value="ZnF_BED_domain_contain"/>
</dbReference>
<dbReference type="AlphaFoldDB" id="A0A6V7XQ91"/>
<dbReference type="Proteomes" id="UP000580250">
    <property type="component" value="Unassembled WGS sequence"/>
</dbReference>
<dbReference type="Pfam" id="PF05699">
    <property type="entry name" value="Dimer_Tnp_hAT"/>
    <property type="match status" value="1"/>
</dbReference>
<comment type="caution">
    <text evidence="7">The sequence shown here is derived from an EMBL/GenBank/DDBJ whole genome shotgun (WGS) entry which is preliminary data.</text>
</comment>
<keyword evidence="2" id="KW-0479">Metal-binding</keyword>
<dbReference type="InterPro" id="IPR012337">
    <property type="entry name" value="RNaseH-like_sf"/>
</dbReference>
<organism evidence="7 8">
    <name type="scientific">Meloidogyne enterolobii</name>
    <name type="common">Root-knot nematode worm</name>
    <name type="synonym">Meloidogyne mayaguensis</name>
    <dbReference type="NCBI Taxonomy" id="390850"/>
    <lineage>
        <taxon>Eukaryota</taxon>
        <taxon>Metazoa</taxon>
        <taxon>Ecdysozoa</taxon>
        <taxon>Nematoda</taxon>
        <taxon>Chromadorea</taxon>
        <taxon>Rhabditida</taxon>
        <taxon>Tylenchina</taxon>
        <taxon>Tylenchomorpha</taxon>
        <taxon>Tylenchoidea</taxon>
        <taxon>Meloidogynidae</taxon>
        <taxon>Meloidogyninae</taxon>
        <taxon>Meloidogyne</taxon>
    </lineage>
</organism>
<dbReference type="EMBL" id="CAJEWN010002014">
    <property type="protein sequence ID" value="CAD2201461.1"/>
    <property type="molecule type" value="Genomic_DNA"/>
</dbReference>
<evidence type="ECO:0000256" key="2">
    <source>
        <dbReference type="ARBA" id="ARBA00022723"/>
    </source>
</evidence>